<name>A0ABW8EZM2_9BURK</name>
<dbReference type="InterPro" id="IPR005000">
    <property type="entry name" value="Aldolase/citrate-lyase_domain"/>
</dbReference>
<dbReference type="SUPFAM" id="SSF51621">
    <property type="entry name" value="Phosphoenolpyruvate/pyruvate domain"/>
    <property type="match status" value="1"/>
</dbReference>
<dbReference type="Proteomes" id="UP001617427">
    <property type="component" value="Unassembled WGS sequence"/>
</dbReference>
<dbReference type="EMBL" id="JBIUZV010000005">
    <property type="protein sequence ID" value="MFJ3046486.1"/>
    <property type="molecule type" value="Genomic_DNA"/>
</dbReference>
<dbReference type="GO" id="GO:0016829">
    <property type="term" value="F:lyase activity"/>
    <property type="evidence" value="ECO:0007669"/>
    <property type="project" value="UniProtKB-KW"/>
</dbReference>
<dbReference type="PIRSF" id="PIRSF015582">
    <property type="entry name" value="Cit_lyase_B"/>
    <property type="match status" value="1"/>
</dbReference>
<dbReference type="InterPro" id="IPR040442">
    <property type="entry name" value="Pyrv_kinase-like_dom_sf"/>
</dbReference>
<sequence length="279" mass="29358">MAALQAIPAASYLFVPANRTDRYAKALDSGADAVIVDLEDAVGPQLKDEARTALAGWLRRNGAQPRLWVRVNAADTSWHEADMAAFAGMEIAGIVLPKAEDPAAVAAIAGRLNGSTQGVIALIETAAGIAAMRDIARTPGVARLAFGSIDLQVDLGMQCDAIESELSHLRVEMVLASRLAGIAPPIDGVTTTFDDVPFLAAAVQRSLRLGFGAKLCIHPRQVAAVNEGFRPTTEELAWARAVMAAVDKSDGGAISLEGKMIDKPVILQAQRFLQRGGVV</sequence>
<feature type="domain" description="HpcH/HpaI aldolase/citrate lyase" evidence="4">
    <location>
        <begin position="11"/>
        <end position="219"/>
    </location>
</feature>
<dbReference type="Pfam" id="PF03328">
    <property type="entry name" value="HpcH_HpaI"/>
    <property type="match status" value="1"/>
</dbReference>
<comment type="cofactor">
    <cofactor evidence="1">
        <name>Mg(2+)</name>
        <dbReference type="ChEBI" id="CHEBI:18420"/>
    </cofactor>
</comment>
<keyword evidence="2" id="KW-0479">Metal-binding</keyword>
<evidence type="ECO:0000313" key="6">
    <source>
        <dbReference type="Proteomes" id="UP001617427"/>
    </source>
</evidence>
<dbReference type="InterPro" id="IPR011206">
    <property type="entry name" value="Citrate_lyase_beta/mcl1/mcl2"/>
</dbReference>
<protein>
    <submittedName>
        <fullName evidence="5">HpcH/HpaI aldolase/citrate lyase family protein</fullName>
    </submittedName>
</protein>
<comment type="caution">
    <text evidence="5">The sequence shown here is derived from an EMBL/GenBank/DDBJ whole genome shotgun (WGS) entry which is preliminary data.</text>
</comment>
<evidence type="ECO:0000259" key="4">
    <source>
        <dbReference type="Pfam" id="PF03328"/>
    </source>
</evidence>
<dbReference type="PANTHER" id="PTHR32308">
    <property type="entry name" value="LYASE BETA SUBUNIT, PUTATIVE (AFU_ORTHOLOGUE AFUA_4G13030)-RELATED"/>
    <property type="match status" value="1"/>
</dbReference>
<evidence type="ECO:0000256" key="3">
    <source>
        <dbReference type="ARBA" id="ARBA00022842"/>
    </source>
</evidence>
<dbReference type="Gene3D" id="3.20.20.60">
    <property type="entry name" value="Phosphoenolpyruvate-binding domains"/>
    <property type="match status" value="1"/>
</dbReference>
<organism evidence="5 6">
    <name type="scientific">Herbaspirillum chlorophenolicum</name>
    <dbReference type="NCBI Taxonomy" id="211589"/>
    <lineage>
        <taxon>Bacteria</taxon>
        <taxon>Pseudomonadati</taxon>
        <taxon>Pseudomonadota</taxon>
        <taxon>Betaproteobacteria</taxon>
        <taxon>Burkholderiales</taxon>
        <taxon>Oxalobacteraceae</taxon>
        <taxon>Herbaspirillum</taxon>
    </lineage>
</organism>
<evidence type="ECO:0000313" key="5">
    <source>
        <dbReference type="EMBL" id="MFJ3046486.1"/>
    </source>
</evidence>
<keyword evidence="3" id="KW-0460">Magnesium</keyword>
<evidence type="ECO:0000256" key="1">
    <source>
        <dbReference type="ARBA" id="ARBA00001946"/>
    </source>
</evidence>
<keyword evidence="5" id="KW-0456">Lyase</keyword>
<keyword evidence="6" id="KW-1185">Reference proteome</keyword>
<dbReference type="PANTHER" id="PTHR32308:SF10">
    <property type="entry name" value="CITRATE LYASE SUBUNIT BETA"/>
    <property type="match status" value="1"/>
</dbReference>
<reference evidence="5 6" key="1">
    <citation type="submission" date="2024-10" db="EMBL/GenBank/DDBJ databases">
        <title>The Natural Products Discovery Center: Release of the First 8490 Sequenced Strains for Exploring Actinobacteria Biosynthetic Diversity.</title>
        <authorList>
            <person name="Kalkreuter E."/>
            <person name="Kautsar S.A."/>
            <person name="Yang D."/>
            <person name="Bader C.D."/>
            <person name="Teijaro C.N."/>
            <person name="Fluegel L."/>
            <person name="Davis C.M."/>
            <person name="Simpson J.R."/>
            <person name="Lauterbach L."/>
            <person name="Steele A.D."/>
            <person name="Gui C."/>
            <person name="Meng S."/>
            <person name="Li G."/>
            <person name="Viehrig K."/>
            <person name="Ye F."/>
            <person name="Su P."/>
            <person name="Kiefer A.F."/>
            <person name="Nichols A."/>
            <person name="Cepeda A.J."/>
            <person name="Yan W."/>
            <person name="Fan B."/>
            <person name="Jiang Y."/>
            <person name="Adhikari A."/>
            <person name="Zheng C.-J."/>
            <person name="Schuster L."/>
            <person name="Cowan T.M."/>
            <person name="Smanski M.J."/>
            <person name="Chevrette M.G."/>
            <person name="De Carvalho L.P.S."/>
            <person name="Shen B."/>
        </authorList>
    </citation>
    <scope>NUCLEOTIDE SEQUENCE [LARGE SCALE GENOMIC DNA]</scope>
    <source>
        <strain evidence="5 6">NPDC087045</strain>
    </source>
</reference>
<accession>A0ABW8EZM2</accession>
<evidence type="ECO:0000256" key="2">
    <source>
        <dbReference type="ARBA" id="ARBA00022723"/>
    </source>
</evidence>
<proteinExistence type="predicted"/>
<dbReference type="RefSeq" id="WP_402700590.1">
    <property type="nucleotide sequence ID" value="NZ_JBIUZV010000005.1"/>
</dbReference>
<gene>
    <name evidence="5" type="ORF">ACIPEN_11695</name>
</gene>
<dbReference type="InterPro" id="IPR015813">
    <property type="entry name" value="Pyrv/PenolPyrv_kinase-like_dom"/>
</dbReference>